<evidence type="ECO:0000313" key="4">
    <source>
        <dbReference type="Proteomes" id="UP000292039"/>
    </source>
</evidence>
<reference evidence="1 3" key="1">
    <citation type="submission" date="2015-04" db="EMBL/GenBank/DDBJ databases">
        <title>Genome sequence of Kerstersia gyiorum CG1.</title>
        <authorList>
            <person name="Greninger A.L."/>
            <person name="Kozyreva V."/>
            <person name="Chaturvedi V."/>
        </authorList>
    </citation>
    <scope>NUCLEOTIDE SEQUENCE [LARGE SCALE GENOMIC DNA]</scope>
    <source>
        <strain evidence="1 3">CG1</strain>
    </source>
</reference>
<protein>
    <recommendedName>
        <fullName evidence="5">Flp pilus-assembly TadE/G-like protein</fullName>
    </recommendedName>
</protein>
<dbReference type="Proteomes" id="UP000292039">
    <property type="component" value="Unassembled WGS sequence"/>
</dbReference>
<comment type="caution">
    <text evidence="1">The sequence shown here is derived from an EMBL/GenBank/DDBJ whole genome shotgun (WGS) entry which is preliminary data.</text>
</comment>
<organism evidence="1 3">
    <name type="scientific">Kerstersia gyiorum</name>
    <dbReference type="NCBI Taxonomy" id="206506"/>
    <lineage>
        <taxon>Bacteria</taxon>
        <taxon>Pseudomonadati</taxon>
        <taxon>Pseudomonadota</taxon>
        <taxon>Betaproteobacteria</taxon>
        <taxon>Burkholderiales</taxon>
        <taxon>Alcaligenaceae</taxon>
        <taxon>Kerstersia</taxon>
    </lineage>
</organism>
<name>A0A171KUS8_9BURK</name>
<dbReference type="AlphaFoldDB" id="A0A171KUS8"/>
<evidence type="ECO:0000313" key="3">
    <source>
        <dbReference type="Proteomes" id="UP000078084"/>
    </source>
</evidence>
<dbReference type="EMBL" id="SGWZ01000002">
    <property type="protein sequence ID" value="RZS69958.1"/>
    <property type="molecule type" value="Genomic_DNA"/>
</dbReference>
<gene>
    <name evidence="1" type="ORF">AAV32_06450</name>
    <name evidence="2" type="ORF">EV679_1344</name>
</gene>
<reference evidence="2 4" key="2">
    <citation type="submission" date="2019-02" db="EMBL/GenBank/DDBJ databases">
        <title>Genomic Encyclopedia of Type Strains, Phase IV (KMG-IV): sequencing the most valuable type-strain genomes for metagenomic binning, comparative biology and taxonomic classification.</title>
        <authorList>
            <person name="Goeker M."/>
        </authorList>
    </citation>
    <scope>NUCLEOTIDE SEQUENCE [LARGE SCALE GENOMIC DNA]</scope>
    <source>
        <strain evidence="2 4">DSM 16618</strain>
    </source>
</reference>
<dbReference type="OrthoDB" id="5493674at2"/>
<dbReference type="EMBL" id="LBNE01000002">
    <property type="protein sequence ID" value="KKO72645.1"/>
    <property type="molecule type" value="Genomic_DNA"/>
</dbReference>
<accession>A0A171KUS8</accession>
<dbReference type="Proteomes" id="UP000078084">
    <property type="component" value="Unassembled WGS sequence"/>
</dbReference>
<keyword evidence="3" id="KW-1185">Reference proteome</keyword>
<evidence type="ECO:0000313" key="1">
    <source>
        <dbReference type="EMBL" id="KKO72645.1"/>
    </source>
</evidence>
<evidence type="ECO:0000313" key="2">
    <source>
        <dbReference type="EMBL" id="RZS69958.1"/>
    </source>
</evidence>
<evidence type="ECO:0008006" key="5">
    <source>
        <dbReference type="Google" id="ProtNLM"/>
    </source>
</evidence>
<dbReference type="RefSeq" id="WP_068369039.1">
    <property type="nucleotide sequence ID" value="NZ_CBCSEB010000012.1"/>
</dbReference>
<sequence>MKPVVRARGQALPLGVLLLAALALAWVHGYGLRQVAGARARLSHVADAVAYSGALSQARSLNLLAWISRTQLAHQMAMAHVATLAAWADFGSRQATQQGRGNPPAHLITSLFGARHGAAYRAASALAGQRQGAGWAQAYARHDSLIHDVLEQVRQATLADLVQTRQDAMAWVLARNLQGDFSGLAGRSAAAGSRLVLYDDTLADGIRLSAAGAGRGSYDWLAHQAAATPFLAPRNGTARNQYLVSPRCPHLRHELRRRGETALDAAGHWQALDTLSFKALRSNRWVGCYFRPYPMGWAWAAPADRRPGEAHVDGAPASFGDAAFWRWLQTHTDWPLTGSAGNPLATSYAVAEPLALRGRGLVADISIGVANPAFSIGLAVPAGALLTTGGASRVAMTGAWRFGALPVDGWLRADSAAAVEYVRPHARSRLPLEAANLYLPYWQARLTPVPVHTSRAGGQR</sequence>
<proteinExistence type="predicted"/>
<dbReference type="STRING" id="206506.AAV32_06450"/>